<protein>
    <submittedName>
        <fullName evidence="5">TetR/AcrR family transcriptional regulator</fullName>
    </submittedName>
</protein>
<dbReference type="InterPro" id="IPR050624">
    <property type="entry name" value="HTH-type_Tx_Regulator"/>
</dbReference>
<dbReference type="RefSeq" id="WP_117455978.1">
    <property type="nucleotide sequence ID" value="NZ_JAKVPQ010000004.1"/>
</dbReference>
<proteinExistence type="predicted"/>
<dbReference type="Gene3D" id="1.10.357.10">
    <property type="entry name" value="Tetracycline Repressor, domain 2"/>
    <property type="match status" value="1"/>
</dbReference>
<evidence type="ECO:0000313" key="5">
    <source>
        <dbReference type="EMBL" id="MCH4284950.1"/>
    </source>
</evidence>
<dbReference type="PANTHER" id="PTHR43479:SF11">
    <property type="entry name" value="ACREF_ENVCD OPERON REPRESSOR-RELATED"/>
    <property type="match status" value="1"/>
</dbReference>
<keyword evidence="3" id="KW-0175">Coiled coil</keyword>
<evidence type="ECO:0000313" key="6">
    <source>
        <dbReference type="Proteomes" id="UP001202402"/>
    </source>
</evidence>
<keyword evidence="1 2" id="KW-0238">DNA-binding</keyword>
<reference evidence="5 6" key="1">
    <citation type="submission" date="2022-02" db="EMBL/GenBank/DDBJ databases">
        <title>Genome of Erysipelotrichaceae sp. nov. NSJ-176 isolated from human feces.</title>
        <authorList>
            <person name="Abdugheni R."/>
        </authorList>
    </citation>
    <scope>NUCLEOTIDE SEQUENCE [LARGE SCALE GENOMIC DNA]</scope>
    <source>
        <strain evidence="5 6">NSJ-176</strain>
    </source>
</reference>
<evidence type="ECO:0000256" key="3">
    <source>
        <dbReference type="SAM" id="Coils"/>
    </source>
</evidence>
<sequence>MENISKRNRIQLAAMQLFQEQGVDSTSVNEIVKRANVAKGTFYVYYKDKKELISQILTKKHGRMLNDLLNTSYEKAMKEGKHWMLALVEEMISFYENNPDILRMIQKNITNTLDTMEHRNQVLKEIERLQDILSILKKEHESTRQALNKFVLIMETTSFLCYNAIFYQQPDSLKEIKPLIMDTVEKLCK</sequence>
<evidence type="ECO:0000259" key="4">
    <source>
        <dbReference type="PROSITE" id="PS50977"/>
    </source>
</evidence>
<dbReference type="PRINTS" id="PR00455">
    <property type="entry name" value="HTHTETR"/>
</dbReference>
<name>A0ABS9R5L2_9FIRM</name>
<keyword evidence="6" id="KW-1185">Reference proteome</keyword>
<evidence type="ECO:0000256" key="1">
    <source>
        <dbReference type="ARBA" id="ARBA00023125"/>
    </source>
</evidence>
<gene>
    <name evidence="5" type="ORF">LQE99_07370</name>
</gene>
<dbReference type="Pfam" id="PF00440">
    <property type="entry name" value="TetR_N"/>
    <property type="match status" value="1"/>
</dbReference>
<dbReference type="InterPro" id="IPR001647">
    <property type="entry name" value="HTH_TetR"/>
</dbReference>
<comment type="caution">
    <text evidence="5">The sequence shown here is derived from an EMBL/GenBank/DDBJ whole genome shotgun (WGS) entry which is preliminary data.</text>
</comment>
<evidence type="ECO:0000256" key="2">
    <source>
        <dbReference type="PROSITE-ProRule" id="PRU00335"/>
    </source>
</evidence>
<dbReference type="InterPro" id="IPR009057">
    <property type="entry name" value="Homeodomain-like_sf"/>
</dbReference>
<feature type="coiled-coil region" evidence="3">
    <location>
        <begin position="119"/>
        <end position="146"/>
    </location>
</feature>
<dbReference type="SUPFAM" id="SSF46689">
    <property type="entry name" value="Homeodomain-like"/>
    <property type="match status" value="1"/>
</dbReference>
<feature type="domain" description="HTH tetR-type" evidence="4">
    <location>
        <begin position="4"/>
        <end position="64"/>
    </location>
</feature>
<accession>A0ABS9R5L2</accession>
<dbReference type="PROSITE" id="PS50977">
    <property type="entry name" value="HTH_TETR_2"/>
    <property type="match status" value="1"/>
</dbReference>
<feature type="DNA-binding region" description="H-T-H motif" evidence="2">
    <location>
        <begin position="27"/>
        <end position="46"/>
    </location>
</feature>
<dbReference type="EMBL" id="JAKVPQ010000004">
    <property type="protein sequence ID" value="MCH4284950.1"/>
    <property type="molecule type" value="Genomic_DNA"/>
</dbReference>
<dbReference type="PANTHER" id="PTHR43479">
    <property type="entry name" value="ACREF/ENVCD OPERON REPRESSOR-RELATED"/>
    <property type="match status" value="1"/>
</dbReference>
<organism evidence="5 6">
    <name type="scientific">Amedibacillus hominis</name>
    <dbReference type="NCBI Taxonomy" id="2897776"/>
    <lineage>
        <taxon>Bacteria</taxon>
        <taxon>Bacillati</taxon>
        <taxon>Bacillota</taxon>
        <taxon>Erysipelotrichia</taxon>
        <taxon>Erysipelotrichales</taxon>
        <taxon>Erysipelotrichaceae</taxon>
        <taxon>Amedibacillus</taxon>
    </lineage>
</organism>
<dbReference type="Proteomes" id="UP001202402">
    <property type="component" value="Unassembled WGS sequence"/>
</dbReference>